<dbReference type="InterPro" id="IPR028889">
    <property type="entry name" value="USP"/>
</dbReference>
<evidence type="ECO:0000313" key="3">
    <source>
        <dbReference type="EMBL" id="KAF8796988.1"/>
    </source>
</evidence>
<feature type="compositionally biased region" description="Basic and acidic residues" evidence="1">
    <location>
        <begin position="1192"/>
        <end position="1203"/>
    </location>
</feature>
<feature type="compositionally biased region" description="Acidic residues" evidence="1">
    <location>
        <begin position="34"/>
        <end position="43"/>
    </location>
</feature>
<comment type="caution">
    <text evidence="3">The sequence shown here is derived from an EMBL/GenBank/DDBJ whole genome shotgun (WGS) entry which is preliminary data.</text>
</comment>
<dbReference type="Proteomes" id="UP000807504">
    <property type="component" value="Unassembled WGS sequence"/>
</dbReference>
<dbReference type="GO" id="GO:0016926">
    <property type="term" value="P:protein desumoylation"/>
    <property type="evidence" value="ECO:0007669"/>
    <property type="project" value="TreeGrafter"/>
</dbReference>
<reference evidence="3" key="2">
    <citation type="submission" date="2020-06" db="EMBL/GenBank/DDBJ databases">
        <authorList>
            <person name="Sheffer M."/>
        </authorList>
    </citation>
    <scope>NUCLEOTIDE SEQUENCE</scope>
</reference>
<dbReference type="InterPro" id="IPR038765">
    <property type="entry name" value="Papain-like_cys_pep_sf"/>
</dbReference>
<feature type="region of interest" description="Disordered" evidence="1">
    <location>
        <begin position="34"/>
        <end position="53"/>
    </location>
</feature>
<keyword evidence="4" id="KW-1185">Reference proteome</keyword>
<dbReference type="InterPro" id="IPR033505">
    <property type="entry name" value="USPL1"/>
</dbReference>
<gene>
    <name evidence="3" type="ORF">HNY73_001307</name>
</gene>
<feature type="compositionally biased region" description="Polar residues" evidence="1">
    <location>
        <begin position="1583"/>
        <end position="1594"/>
    </location>
</feature>
<feature type="domain" description="USP" evidence="2">
    <location>
        <begin position="63"/>
        <end position="330"/>
    </location>
</feature>
<evidence type="ECO:0000256" key="1">
    <source>
        <dbReference type="SAM" id="MobiDB-lite"/>
    </source>
</evidence>
<dbReference type="SUPFAM" id="SSF54001">
    <property type="entry name" value="Cysteine proteinases"/>
    <property type="match status" value="1"/>
</dbReference>
<feature type="compositionally biased region" description="Basic and acidic residues" evidence="1">
    <location>
        <begin position="1086"/>
        <end position="1097"/>
    </location>
</feature>
<organism evidence="3 4">
    <name type="scientific">Argiope bruennichi</name>
    <name type="common">Wasp spider</name>
    <name type="synonym">Aranea bruennichi</name>
    <dbReference type="NCBI Taxonomy" id="94029"/>
    <lineage>
        <taxon>Eukaryota</taxon>
        <taxon>Metazoa</taxon>
        <taxon>Ecdysozoa</taxon>
        <taxon>Arthropoda</taxon>
        <taxon>Chelicerata</taxon>
        <taxon>Arachnida</taxon>
        <taxon>Araneae</taxon>
        <taxon>Araneomorphae</taxon>
        <taxon>Entelegynae</taxon>
        <taxon>Araneoidea</taxon>
        <taxon>Araneidae</taxon>
        <taxon>Argiope</taxon>
    </lineage>
</organism>
<feature type="compositionally biased region" description="Basic and acidic residues" evidence="1">
    <location>
        <begin position="575"/>
        <end position="585"/>
    </location>
</feature>
<feature type="compositionally biased region" description="Basic and acidic residues" evidence="1">
    <location>
        <begin position="1155"/>
        <end position="1166"/>
    </location>
</feature>
<accession>A0A8T0G3F3</accession>
<protein>
    <submittedName>
        <fullName evidence="3">SUMO-specific isopeptidase USPL1 like protein</fullName>
    </submittedName>
</protein>
<dbReference type="PANTHER" id="PTHR15294:SF3">
    <property type="entry name" value="SUMO-SPECIFIC ISOPEPTIDASE USPL1"/>
    <property type="match status" value="1"/>
</dbReference>
<dbReference type="EMBL" id="JABXBU010000001">
    <property type="protein sequence ID" value="KAF8796988.1"/>
    <property type="molecule type" value="Genomic_DNA"/>
</dbReference>
<name>A0A8T0G3F3_ARGBR</name>
<evidence type="ECO:0000313" key="4">
    <source>
        <dbReference type="Proteomes" id="UP000807504"/>
    </source>
</evidence>
<feature type="region of interest" description="Disordered" evidence="1">
    <location>
        <begin position="1622"/>
        <end position="1645"/>
    </location>
</feature>
<dbReference type="Pfam" id="PF15499">
    <property type="entry name" value="Peptidase_C98"/>
    <property type="match status" value="1"/>
</dbReference>
<dbReference type="InterPro" id="IPR028890">
    <property type="entry name" value="Peptidase_C98"/>
</dbReference>
<evidence type="ECO:0000259" key="2">
    <source>
        <dbReference type="PROSITE" id="PS50235"/>
    </source>
</evidence>
<reference evidence="3" key="1">
    <citation type="journal article" date="2020" name="bioRxiv">
        <title>Chromosome-level reference genome of the European wasp spider Argiope bruennichi: a resource for studies on range expansion and evolutionary adaptation.</title>
        <authorList>
            <person name="Sheffer M.M."/>
            <person name="Hoppe A."/>
            <person name="Krehenwinkel H."/>
            <person name="Uhl G."/>
            <person name="Kuss A.W."/>
            <person name="Jensen L."/>
            <person name="Jensen C."/>
            <person name="Gillespie R.G."/>
            <person name="Hoff K.J."/>
            <person name="Prost S."/>
        </authorList>
    </citation>
    <scope>NUCLEOTIDE SEQUENCE</scope>
</reference>
<dbReference type="PANTHER" id="PTHR15294">
    <property type="entry name" value="RETINOVIN-RELATED"/>
    <property type="match status" value="1"/>
</dbReference>
<dbReference type="GO" id="GO:0032183">
    <property type="term" value="F:SUMO binding"/>
    <property type="evidence" value="ECO:0007669"/>
    <property type="project" value="InterPro"/>
</dbReference>
<feature type="region of interest" description="Disordered" evidence="1">
    <location>
        <begin position="565"/>
        <end position="595"/>
    </location>
</feature>
<dbReference type="GO" id="GO:0015030">
    <property type="term" value="C:Cajal body"/>
    <property type="evidence" value="ECO:0007669"/>
    <property type="project" value="TreeGrafter"/>
</dbReference>
<proteinExistence type="predicted"/>
<dbReference type="GO" id="GO:0030576">
    <property type="term" value="P:Cajal body organization"/>
    <property type="evidence" value="ECO:0007669"/>
    <property type="project" value="InterPro"/>
</dbReference>
<feature type="region of interest" description="Disordered" evidence="1">
    <location>
        <begin position="1024"/>
        <end position="1203"/>
    </location>
</feature>
<dbReference type="PROSITE" id="PS50235">
    <property type="entry name" value="USP_3"/>
    <property type="match status" value="1"/>
</dbReference>
<feature type="compositionally biased region" description="Polar residues" evidence="1">
    <location>
        <begin position="1061"/>
        <end position="1078"/>
    </location>
</feature>
<sequence length="1687" mass="190464">MEGLIPKSNERLSNVINRLKRQLGASEDILGTEDASEQLDLTDTESSSEWSSEEDKSLSKNFLMFENNSNLCWLNSSVSLLAHNKTLHNFANDISSQVSNIIIWYKNAISIYNDYSIGSAVEVRLKKAKDMLEEIQMTALEYLKPILKCTEGEPDSAFCSLLNLINENEQIKNLFLVEFSWIRNCAKCAVYRAKNNKKTIITLSKVRAFNPVSPVSLYKCPFCKSLDQEMEIKYKTLPQCLIFHFENGAGEGELESLDFELNDRKYKLSGLITLEKGRDSNINHFVTWIRDIVSDSWLERNDLNNDILSFSVVPPVINLEDLYIAMYEALDNKGTLVNASVDISNINGMDLDDTSSSCIPVINLSDEEEGVEFNKNNQTKKVSNLPSMGGLFKHDKTSQDNREMSKQLDELFSDDISVTKNSLDIAVSKIEKLLAKNESLLQMDVFPKPVDTNSHHDDRNGFKISTAENMKQSLHKDNIDILKEDENKSLDFSNSEIASFDKPVLENNIKTSKKKSGKPLVRTISSIEKLEIQTNTKEISFGKKDIPSVFAENLLGKDHNISSSKDLSIPFENEDNNKKADRPRENPVASQNSNVLMEESNNLKVKKPFNAVKECLQDVAESCARTSGLSTYPKKSRKKTGFKYDKLAGKKCKHIKNENFPENAVAGNLDNTPTSRDAEKSAETSTFPDLAIHNPFTQKQLQQSDIHLSALPDNKKPFAPIATSKDSDSCVLESKSVDNLESKTQCINVCSQNIGRKASFSDECIEEAESTTSKQIYISDDLQTVLNSPDEKSSVNFFESTAHSNLSKDLSKDANKFISEVFSEDEKNLISNSDMKHSKINANSLEETAPKLTENKHLPLHQVTVLNNKTAIQPKAVLASSLKSNEQLNVQSLERNETTEECIREIEEKLDMFPQNQLRVNNSPSKMPFVHLTKMKDTEIANYISGKINFAKPMQIKSLEELTKTIVVKVEETCAKSIFKQKVEQTDSLKTKVRRVKSIYKSPRIVAQEMKIGTNVEKAKVEAISKEGKSSQEQLEDDISTKRKTRRRENVEKAKVKTTSKKGGNSQEQLENNISTEQKTTKRRHENVEKAKVEIVSKKRRNSQKQLENDIFAKPNTIKSRHTNVETVSTERKNSQEQLENDISTKRETSKRRRGNVEKAKVETASKKRRNSQKQLENDIFPKPNTTKSRRASVEKTKVETASKKRRNFQKQLQNNIFAEPNTTKSRRANVGKTKVETVSIEKKNSQEQFLNDIFAKPNTTESILANVEKAKVETVSIEKENSQEQFLNDIFAKPTTTKSILANVEKAKVETVSIEKKNSLEQLENDIFAKPTTTKSILANVEKAKVETVSIEKKNSLEQLENDIFEKPNVIKSGHENVEKAKVITVSIEKKNSQEQFLNDIFTKPNTTKSIIANVEKAKLETVSIEKKNSLEQLENNILAKPNVTKSRPENIEKAKVETVSVEKKNSQEQLKNDIFAKPNTTKSRCEILEVFPEVTKKALETQNFPERINRTLSVTEVHSDVSNIESQKTTKKELSDDINADNGAKVGNCIRQMCFPTSLINLSQVPQAASNAVLRDLDPQNECSSGSTNKNNLDPGHDAVENTEDKIQLHSDLFQSSNMHEHRTRNVGENTTKCDENKKSTSKCEHSNNMRISQNIECNANAFFAVMLQYLLFPADDEVEEDLEC</sequence>
<feature type="region of interest" description="Disordered" evidence="1">
    <location>
        <begin position="1580"/>
        <end position="1601"/>
    </location>
</feature>